<dbReference type="AlphaFoldDB" id="A0A164F2N6"/>
<protein>
    <submittedName>
        <fullName evidence="1">Uncharacterized protein</fullName>
    </submittedName>
</protein>
<proteinExistence type="predicted"/>
<dbReference type="Proteomes" id="UP000077342">
    <property type="component" value="Unassembled WGS sequence"/>
</dbReference>
<gene>
    <name evidence="1" type="ORF">A4G28_26835</name>
</gene>
<evidence type="ECO:0000313" key="2">
    <source>
        <dbReference type="Proteomes" id="UP000077342"/>
    </source>
</evidence>
<evidence type="ECO:0000313" key="1">
    <source>
        <dbReference type="EMBL" id="KZS68253.1"/>
    </source>
</evidence>
<name>A0A164F2N6_9MYCO</name>
<comment type="caution">
    <text evidence="1">The sequence shown here is derived from an EMBL/GenBank/DDBJ whole genome shotgun (WGS) entry which is preliminary data.</text>
</comment>
<reference evidence="2" key="1">
    <citation type="submission" date="2016-04" db="EMBL/GenBank/DDBJ databases">
        <authorList>
            <person name="Strapagiel D."/>
            <person name="Borowka P."/>
            <person name="Marciniak B."/>
            <person name="Bakula Z."/>
            <person name="Van Ingen J."/>
            <person name="Safianowska A."/>
            <person name="Dziadek J."/>
            <person name="Jagielski T."/>
        </authorList>
    </citation>
    <scope>NUCLEOTIDE SEQUENCE [LARGE SCALE GENOMIC DNA]</scope>
    <source>
        <strain evidence="2">1010001458</strain>
    </source>
</reference>
<keyword evidence="2" id="KW-1185">Reference proteome</keyword>
<organism evidence="1 2">
    <name type="scientific">Mycobacterium ostraviense</name>
    <dbReference type="NCBI Taxonomy" id="2738409"/>
    <lineage>
        <taxon>Bacteria</taxon>
        <taxon>Bacillati</taxon>
        <taxon>Actinomycetota</taxon>
        <taxon>Actinomycetes</taxon>
        <taxon>Mycobacteriales</taxon>
        <taxon>Mycobacteriaceae</taxon>
        <taxon>Mycobacterium</taxon>
    </lineage>
</organism>
<sequence>MATLRFSHQQDLPRRIRMRTTTSSKPNRRALVCAIPARVHPMLCSTGGRAPQRAVLVGISLTADELLGATM</sequence>
<accession>A0A164F2N6</accession>
<dbReference type="EMBL" id="LWCI01000002">
    <property type="protein sequence ID" value="KZS68253.1"/>
    <property type="molecule type" value="Genomic_DNA"/>
</dbReference>